<dbReference type="PANTHER" id="PTHR43877:SF2">
    <property type="entry name" value="AMINOALKYLPHOSPHONATE N-ACETYLTRANSFERASE-RELATED"/>
    <property type="match status" value="1"/>
</dbReference>
<dbReference type="AlphaFoldDB" id="A0A066RWP0"/>
<dbReference type="STRING" id="1654360.EA58_00115"/>
<evidence type="ECO:0000259" key="3">
    <source>
        <dbReference type="PROSITE" id="PS51186"/>
    </source>
</evidence>
<dbReference type="Proteomes" id="UP000027192">
    <property type="component" value="Unassembled WGS sequence"/>
</dbReference>
<comment type="caution">
    <text evidence="4">The sequence shown here is derived from an EMBL/GenBank/DDBJ whole genome shotgun (WGS) entry which is preliminary data.</text>
</comment>
<evidence type="ECO:0000313" key="4">
    <source>
        <dbReference type="EMBL" id="KDM93526.1"/>
    </source>
</evidence>
<protein>
    <submittedName>
        <fullName evidence="4">GNAT family acetyltransferase</fullName>
    </submittedName>
</protein>
<dbReference type="GO" id="GO:0016747">
    <property type="term" value="F:acyltransferase activity, transferring groups other than amino-acyl groups"/>
    <property type="evidence" value="ECO:0007669"/>
    <property type="project" value="InterPro"/>
</dbReference>
<dbReference type="SUPFAM" id="SSF55729">
    <property type="entry name" value="Acyl-CoA N-acyltransferases (Nat)"/>
    <property type="match status" value="1"/>
</dbReference>
<organism evidence="4 5">
    <name type="scientific">Photobacterium galatheae</name>
    <dbReference type="NCBI Taxonomy" id="1654360"/>
    <lineage>
        <taxon>Bacteria</taxon>
        <taxon>Pseudomonadati</taxon>
        <taxon>Pseudomonadota</taxon>
        <taxon>Gammaproteobacteria</taxon>
        <taxon>Vibrionales</taxon>
        <taxon>Vibrionaceae</taxon>
        <taxon>Photobacterium</taxon>
    </lineage>
</organism>
<keyword evidence="2" id="KW-0012">Acyltransferase</keyword>
<dbReference type="PANTHER" id="PTHR43877">
    <property type="entry name" value="AMINOALKYLPHOSPHONATE N-ACETYLTRANSFERASE-RELATED-RELATED"/>
    <property type="match status" value="1"/>
</dbReference>
<dbReference type="InterPro" id="IPR050832">
    <property type="entry name" value="Bact_Acetyltransf"/>
</dbReference>
<dbReference type="CDD" id="cd04301">
    <property type="entry name" value="NAT_SF"/>
    <property type="match status" value="1"/>
</dbReference>
<dbReference type="OrthoDB" id="9789605at2"/>
<accession>A0A066RWP0</accession>
<evidence type="ECO:0000256" key="2">
    <source>
        <dbReference type="ARBA" id="ARBA00023315"/>
    </source>
</evidence>
<evidence type="ECO:0000313" key="5">
    <source>
        <dbReference type="Proteomes" id="UP000027192"/>
    </source>
</evidence>
<proteinExistence type="predicted"/>
<keyword evidence="5" id="KW-1185">Reference proteome</keyword>
<gene>
    <name evidence="4" type="ORF">EA58_00115</name>
</gene>
<dbReference type="InterPro" id="IPR016181">
    <property type="entry name" value="Acyl_CoA_acyltransferase"/>
</dbReference>
<dbReference type="Gene3D" id="3.40.630.30">
    <property type="match status" value="1"/>
</dbReference>
<dbReference type="InterPro" id="IPR000182">
    <property type="entry name" value="GNAT_dom"/>
</dbReference>
<reference evidence="4 5" key="1">
    <citation type="submission" date="2014-04" db="EMBL/GenBank/DDBJ databases">
        <title>Draft genome sequence of Photobacterium halotolerans S2753: a solonamide, ngercheumicin and holomycin producer.</title>
        <authorList>
            <person name="Machado H.R."/>
            <person name="Gram L."/>
        </authorList>
    </citation>
    <scope>NUCLEOTIDE SEQUENCE [LARGE SCALE GENOMIC DNA]</scope>
    <source>
        <strain evidence="4 5">S2753</strain>
    </source>
</reference>
<sequence length="151" mass="16761">MELTFREAQAEDLEHLVGMLADDILGSQREDASSPLNPVYLSAFQAIQSDANNSLVLAENEGQVMGMLQLTYIPSLTLKGSWRCLVEGVRIHSAYRGLGCGEKLFEYAIDSAKRKGCAMIQLTSDKLRPDAIRFYEKLGFTASHQGMKMKL</sequence>
<dbReference type="Pfam" id="PF00583">
    <property type="entry name" value="Acetyltransf_1"/>
    <property type="match status" value="1"/>
</dbReference>
<feature type="domain" description="N-acetyltransferase" evidence="3">
    <location>
        <begin position="3"/>
        <end position="151"/>
    </location>
</feature>
<dbReference type="RefSeq" id="WP_036747581.1">
    <property type="nucleotide sequence ID" value="NZ_JAGSGC010000021.1"/>
</dbReference>
<dbReference type="EMBL" id="JMIB01000001">
    <property type="protein sequence ID" value="KDM93526.1"/>
    <property type="molecule type" value="Genomic_DNA"/>
</dbReference>
<keyword evidence="1 4" id="KW-0808">Transferase</keyword>
<dbReference type="PROSITE" id="PS51186">
    <property type="entry name" value="GNAT"/>
    <property type="match status" value="1"/>
</dbReference>
<evidence type="ECO:0000256" key="1">
    <source>
        <dbReference type="ARBA" id="ARBA00022679"/>
    </source>
</evidence>
<name>A0A066RWP0_9GAMM</name>